<protein>
    <submittedName>
        <fullName evidence="1">Uncharacterized protein</fullName>
    </submittedName>
</protein>
<accession>A0A9P9G1W7</accession>
<organism evidence="1 2">
    <name type="scientific">Fusarium redolens</name>
    <dbReference type="NCBI Taxonomy" id="48865"/>
    <lineage>
        <taxon>Eukaryota</taxon>
        <taxon>Fungi</taxon>
        <taxon>Dikarya</taxon>
        <taxon>Ascomycota</taxon>
        <taxon>Pezizomycotina</taxon>
        <taxon>Sordariomycetes</taxon>
        <taxon>Hypocreomycetidae</taxon>
        <taxon>Hypocreales</taxon>
        <taxon>Nectriaceae</taxon>
        <taxon>Fusarium</taxon>
        <taxon>Fusarium redolens species complex</taxon>
    </lineage>
</organism>
<reference evidence="1" key="1">
    <citation type="journal article" date="2021" name="Nat. Commun.">
        <title>Genetic determinants of endophytism in the Arabidopsis root mycobiome.</title>
        <authorList>
            <person name="Mesny F."/>
            <person name="Miyauchi S."/>
            <person name="Thiergart T."/>
            <person name="Pickel B."/>
            <person name="Atanasova L."/>
            <person name="Karlsson M."/>
            <person name="Huettel B."/>
            <person name="Barry K.W."/>
            <person name="Haridas S."/>
            <person name="Chen C."/>
            <person name="Bauer D."/>
            <person name="Andreopoulos W."/>
            <person name="Pangilinan J."/>
            <person name="LaButti K."/>
            <person name="Riley R."/>
            <person name="Lipzen A."/>
            <person name="Clum A."/>
            <person name="Drula E."/>
            <person name="Henrissat B."/>
            <person name="Kohler A."/>
            <person name="Grigoriev I.V."/>
            <person name="Martin F.M."/>
            <person name="Hacquard S."/>
        </authorList>
    </citation>
    <scope>NUCLEOTIDE SEQUENCE</scope>
    <source>
        <strain evidence="1">MPI-CAGE-AT-0023</strain>
    </source>
</reference>
<name>A0A9P9G1W7_FUSRE</name>
<dbReference type="GeneID" id="70223986"/>
<dbReference type="EMBL" id="JAGMUX010000020">
    <property type="protein sequence ID" value="KAH7231634.1"/>
    <property type="molecule type" value="Genomic_DNA"/>
</dbReference>
<dbReference type="Proteomes" id="UP000720189">
    <property type="component" value="Unassembled WGS sequence"/>
</dbReference>
<dbReference type="OrthoDB" id="5078454at2759"/>
<dbReference type="AlphaFoldDB" id="A0A9P9G1W7"/>
<comment type="caution">
    <text evidence="1">The sequence shown here is derived from an EMBL/GenBank/DDBJ whole genome shotgun (WGS) entry which is preliminary data.</text>
</comment>
<proteinExistence type="predicted"/>
<dbReference type="RefSeq" id="XP_046043571.1">
    <property type="nucleotide sequence ID" value="XM_046194032.1"/>
</dbReference>
<gene>
    <name evidence="1" type="ORF">BKA55DRAFT_581200</name>
</gene>
<evidence type="ECO:0000313" key="1">
    <source>
        <dbReference type="EMBL" id="KAH7231634.1"/>
    </source>
</evidence>
<keyword evidence="2" id="KW-1185">Reference proteome</keyword>
<sequence length="147" mass="17058">MRGQLSNALPAPSPLLRHAMEKYQQSIASDRNRDISQDWQATNTQRPFQPELVRAKIVRVMESVPFNEDQGVYTARNPLIYRVRSLIRTQAVGCSLCAFYEWGPIVETHKLKRCSHRDALVLTDEKDTRTKTRQQHMGRRFLVLAYS</sequence>
<evidence type="ECO:0000313" key="2">
    <source>
        <dbReference type="Proteomes" id="UP000720189"/>
    </source>
</evidence>